<comment type="caution">
    <text evidence="2">The sequence shown here is derived from an EMBL/GenBank/DDBJ whole genome shotgun (WGS) entry which is preliminary data.</text>
</comment>
<evidence type="ECO:0000313" key="3">
    <source>
        <dbReference type="Proteomes" id="UP000729402"/>
    </source>
</evidence>
<name>A0A8J5V8R5_ZIZPA</name>
<keyword evidence="3" id="KW-1185">Reference proteome</keyword>
<feature type="compositionally biased region" description="Basic and acidic residues" evidence="1">
    <location>
        <begin position="34"/>
        <end position="49"/>
    </location>
</feature>
<organism evidence="2 3">
    <name type="scientific">Zizania palustris</name>
    <name type="common">Northern wild rice</name>
    <dbReference type="NCBI Taxonomy" id="103762"/>
    <lineage>
        <taxon>Eukaryota</taxon>
        <taxon>Viridiplantae</taxon>
        <taxon>Streptophyta</taxon>
        <taxon>Embryophyta</taxon>
        <taxon>Tracheophyta</taxon>
        <taxon>Spermatophyta</taxon>
        <taxon>Magnoliopsida</taxon>
        <taxon>Liliopsida</taxon>
        <taxon>Poales</taxon>
        <taxon>Poaceae</taxon>
        <taxon>BOP clade</taxon>
        <taxon>Oryzoideae</taxon>
        <taxon>Oryzeae</taxon>
        <taxon>Zizaniinae</taxon>
        <taxon>Zizania</taxon>
    </lineage>
</organism>
<gene>
    <name evidence="2" type="ORF">GUJ93_ZPchr0004g39487</name>
</gene>
<feature type="compositionally biased region" description="Polar residues" evidence="1">
    <location>
        <begin position="14"/>
        <end position="27"/>
    </location>
</feature>
<dbReference type="EMBL" id="JAAALK010000285">
    <property type="protein sequence ID" value="KAG8064727.1"/>
    <property type="molecule type" value="Genomic_DNA"/>
</dbReference>
<sequence>MANAKPLTKPQGLLHNSSEGSPDNSSKLSRRRQPPRERSVPSLADKEGTSIEAPIEVVVADEATVEDAAVNEAAIVEAAIDETVAEEDATVETRIEETATQEVATGKARIEDNC</sequence>
<evidence type="ECO:0000313" key="2">
    <source>
        <dbReference type="EMBL" id="KAG8064727.1"/>
    </source>
</evidence>
<feature type="region of interest" description="Disordered" evidence="1">
    <location>
        <begin position="1"/>
        <end position="52"/>
    </location>
</feature>
<proteinExistence type="predicted"/>
<accession>A0A8J5V8R5</accession>
<protein>
    <submittedName>
        <fullName evidence="2">Uncharacterized protein</fullName>
    </submittedName>
</protein>
<reference evidence="2" key="2">
    <citation type="submission" date="2021-02" db="EMBL/GenBank/DDBJ databases">
        <authorList>
            <person name="Kimball J.A."/>
            <person name="Haas M.W."/>
            <person name="Macchietto M."/>
            <person name="Kono T."/>
            <person name="Duquette J."/>
            <person name="Shao M."/>
        </authorList>
    </citation>
    <scope>NUCLEOTIDE SEQUENCE</scope>
    <source>
        <tissue evidence="2">Fresh leaf tissue</tissue>
    </source>
</reference>
<reference evidence="2" key="1">
    <citation type="journal article" date="2021" name="bioRxiv">
        <title>Whole Genome Assembly and Annotation of Northern Wild Rice, Zizania palustris L., Supports a Whole Genome Duplication in the Zizania Genus.</title>
        <authorList>
            <person name="Haas M."/>
            <person name="Kono T."/>
            <person name="Macchietto M."/>
            <person name="Millas R."/>
            <person name="McGilp L."/>
            <person name="Shao M."/>
            <person name="Duquette J."/>
            <person name="Hirsch C.N."/>
            <person name="Kimball J."/>
        </authorList>
    </citation>
    <scope>NUCLEOTIDE SEQUENCE</scope>
    <source>
        <tissue evidence="2">Fresh leaf tissue</tissue>
    </source>
</reference>
<dbReference type="AlphaFoldDB" id="A0A8J5V8R5"/>
<evidence type="ECO:0000256" key="1">
    <source>
        <dbReference type="SAM" id="MobiDB-lite"/>
    </source>
</evidence>
<dbReference type="Proteomes" id="UP000729402">
    <property type="component" value="Unassembled WGS sequence"/>
</dbReference>